<proteinExistence type="predicted"/>
<evidence type="ECO:0000313" key="4">
    <source>
        <dbReference type="Proteomes" id="UP001210609"/>
    </source>
</evidence>
<dbReference type="InterPro" id="IPR055620">
    <property type="entry name" value="DUF7196"/>
</dbReference>
<protein>
    <recommendedName>
        <fullName evidence="2">DUF7196 domain-containing protein</fullName>
    </recommendedName>
</protein>
<dbReference type="RefSeq" id="WP_141725504.1">
    <property type="nucleotide sequence ID" value="NZ_BLIP01000001.1"/>
</dbReference>
<evidence type="ECO:0000256" key="1">
    <source>
        <dbReference type="SAM" id="MobiDB-lite"/>
    </source>
</evidence>
<dbReference type="GeneID" id="301329777"/>
<feature type="compositionally biased region" description="Basic and acidic residues" evidence="1">
    <location>
        <begin position="9"/>
        <end position="20"/>
    </location>
</feature>
<gene>
    <name evidence="3" type="ORF">STRLI_000429</name>
</gene>
<organism evidence="3 4">
    <name type="scientific">Streptomyces nigrescens</name>
    <dbReference type="NCBI Taxonomy" id="1920"/>
    <lineage>
        <taxon>Bacteria</taxon>
        <taxon>Bacillati</taxon>
        <taxon>Actinomycetota</taxon>
        <taxon>Actinomycetes</taxon>
        <taxon>Kitasatosporales</taxon>
        <taxon>Streptomycetaceae</taxon>
        <taxon>Streptomyces</taxon>
    </lineage>
</organism>
<dbReference type="Pfam" id="PF23826">
    <property type="entry name" value="DUF7196"/>
    <property type="match status" value="1"/>
</dbReference>
<dbReference type="Proteomes" id="UP001210609">
    <property type="component" value="Chromosome"/>
</dbReference>
<keyword evidence="4" id="KW-1185">Reference proteome</keyword>
<name>A0ABY7I980_STRNI</name>
<feature type="domain" description="DUF7196" evidence="2">
    <location>
        <begin position="21"/>
        <end position="69"/>
    </location>
</feature>
<evidence type="ECO:0000259" key="2">
    <source>
        <dbReference type="Pfam" id="PF23826"/>
    </source>
</evidence>
<feature type="region of interest" description="Disordered" evidence="1">
    <location>
        <begin position="1"/>
        <end position="20"/>
    </location>
</feature>
<dbReference type="EMBL" id="CP114202">
    <property type="protein sequence ID" value="WAT94761.1"/>
    <property type="molecule type" value="Genomic_DNA"/>
</dbReference>
<sequence>MALPVGPIDPHREKSPKERNMGCNCGGGARQAVTIYQLTLPDGTVRHYYTWQEADAANKRAGGIGTILIINQ</sequence>
<accession>A0ABY7I980</accession>
<evidence type="ECO:0000313" key="3">
    <source>
        <dbReference type="EMBL" id="WAT94761.1"/>
    </source>
</evidence>
<reference evidence="3 4" key="1">
    <citation type="submission" date="2022-12" db="EMBL/GenBank/DDBJ databases">
        <authorList>
            <person name="Ruckert C."/>
            <person name="Busche T."/>
            <person name="Kalinowski J."/>
            <person name="Wittmann C."/>
        </authorList>
    </citation>
    <scope>NUCLEOTIDE SEQUENCE [LARGE SCALE GENOMIC DNA]</scope>
    <source>
        <strain evidence="3 4">DSM 40555</strain>
    </source>
</reference>